<dbReference type="AlphaFoldDB" id="A0A4Q2RVL2"/>
<sequence>MVVDRRVAPGHRGVAGDRTGRDRRPRHRRRTPDVRQHRHGAPDARRRPGQAHPRAGEPLVRRPGRGQHLHRQPVRRERLPQDDAVRRGGPRLPLRRLRLGLESRTVGGFRAKDADRERYVEVIESAYVDGQLGDQDRELRISRALTAATLDELDGLTRDLQNQPAPVVVRRPAPRVVEQAPVAAPREPVQWPVPPRTGLPVKAVWFIVAGVFGLSMMAIAAPSPGPMDAAPYEGYETTWESGVDQSYELSESTVRTVVRRYRSRFQTGEAQRVTLFTYQAQAQVPAGATRPSSEVWTWDGDAWNRAAGREAEPVTGVVDLSVLDVKALFRNVAVATTGLGAADAEVQRIELRPSADGRGRVTIHVRDGSGGRAVLETTLQGSRVREVPFEG</sequence>
<organism evidence="3 4">
    <name type="scientific">Nocardioides glacieisoli</name>
    <dbReference type="NCBI Taxonomy" id="1168730"/>
    <lineage>
        <taxon>Bacteria</taxon>
        <taxon>Bacillati</taxon>
        <taxon>Actinomycetota</taxon>
        <taxon>Actinomycetes</taxon>
        <taxon>Propionibacteriales</taxon>
        <taxon>Nocardioidaceae</taxon>
        <taxon>Nocardioides</taxon>
    </lineage>
</organism>
<reference evidence="3 4" key="1">
    <citation type="submission" date="2019-01" db="EMBL/GenBank/DDBJ databases">
        <title>Novel species of Nocardioides.</title>
        <authorList>
            <person name="Liu Q."/>
            <person name="Xin Y.-H."/>
        </authorList>
    </citation>
    <scope>NUCLEOTIDE SEQUENCE [LARGE SCALE GENOMIC DNA]</scope>
    <source>
        <strain evidence="3 4">HLT3-15</strain>
    </source>
</reference>
<gene>
    <name evidence="3" type="ORF">EUA06_09385</name>
</gene>
<dbReference type="Pfam" id="PF08044">
    <property type="entry name" value="DUF1707"/>
    <property type="match status" value="1"/>
</dbReference>
<feature type="compositionally biased region" description="Basic and acidic residues" evidence="1">
    <location>
        <begin position="31"/>
        <end position="46"/>
    </location>
</feature>
<dbReference type="InterPro" id="IPR012551">
    <property type="entry name" value="DUF1707_SHOCT-like"/>
</dbReference>
<feature type="compositionally biased region" description="Basic residues" evidence="1">
    <location>
        <begin position="62"/>
        <end position="73"/>
    </location>
</feature>
<dbReference type="OrthoDB" id="3534574at2"/>
<comment type="caution">
    <text evidence="3">The sequence shown here is derived from an EMBL/GenBank/DDBJ whole genome shotgun (WGS) entry which is preliminary data.</text>
</comment>
<evidence type="ECO:0000313" key="3">
    <source>
        <dbReference type="EMBL" id="RYB91523.1"/>
    </source>
</evidence>
<feature type="domain" description="DUF1707" evidence="2">
    <location>
        <begin position="110"/>
        <end position="161"/>
    </location>
</feature>
<feature type="region of interest" description="Disordered" evidence="1">
    <location>
        <begin position="1"/>
        <end position="90"/>
    </location>
</feature>
<protein>
    <submittedName>
        <fullName evidence="3">DUF1707 domain-containing protein</fullName>
    </submittedName>
</protein>
<evidence type="ECO:0000313" key="4">
    <source>
        <dbReference type="Proteomes" id="UP000291838"/>
    </source>
</evidence>
<evidence type="ECO:0000256" key="1">
    <source>
        <dbReference type="SAM" id="MobiDB-lite"/>
    </source>
</evidence>
<proteinExistence type="predicted"/>
<feature type="compositionally biased region" description="Basic and acidic residues" evidence="1">
    <location>
        <begin position="74"/>
        <end position="86"/>
    </location>
</feature>
<evidence type="ECO:0000259" key="2">
    <source>
        <dbReference type="Pfam" id="PF08044"/>
    </source>
</evidence>
<keyword evidence="4" id="KW-1185">Reference proteome</keyword>
<accession>A0A4Q2RVL2</accession>
<name>A0A4Q2RVL2_9ACTN</name>
<dbReference type="Proteomes" id="UP000291838">
    <property type="component" value="Unassembled WGS sequence"/>
</dbReference>
<dbReference type="EMBL" id="SDWS01000003">
    <property type="protein sequence ID" value="RYB91523.1"/>
    <property type="molecule type" value="Genomic_DNA"/>
</dbReference>